<evidence type="ECO:0000256" key="2">
    <source>
        <dbReference type="ARBA" id="ARBA00022801"/>
    </source>
</evidence>
<accession>A0A1I5Y956</accession>
<name>A0A1I5Y956_9BACT</name>
<dbReference type="OrthoDB" id="9796770at2"/>
<dbReference type="STRING" id="1079859.SAMN04515674_117110"/>
<feature type="signal peptide" evidence="3">
    <location>
        <begin position="1"/>
        <end position="19"/>
    </location>
</feature>
<dbReference type="PANTHER" id="PTHR43798">
    <property type="entry name" value="MONOACYLGLYCEROL LIPASE"/>
    <property type="match status" value="1"/>
</dbReference>
<dbReference type="GO" id="GO:0008233">
    <property type="term" value="F:peptidase activity"/>
    <property type="evidence" value="ECO:0007669"/>
    <property type="project" value="InterPro"/>
</dbReference>
<dbReference type="Pfam" id="PF00561">
    <property type="entry name" value="Abhydrolase_1"/>
    <property type="match status" value="1"/>
</dbReference>
<proteinExistence type="inferred from homology"/>
<dbReference type="PANTHER" id="PTHR43798:SF31">
    <property type="entry name" value="AB HYDROLASE SUPERFAMILY PROTEIN YCLE"/>
    <property type="match status" value="1"/>
</dbReference>
<dbReference type="SUPFAM" id="SSF53474">
    <property type="entry name" value="alpha/beta-Hydrolases"/>
    <property type="match status" value="1"/>
</dbReference>
<dbReference type="RefSeq" id="WP_092019364.1">
    <property type="nucleotide sequence ID" value="NZ_FOXH01000017.1"/>
</dbReference>
<reference evidence="5 6" key="1">
    <citation type="submission" date="2016-10" db="EMBL/GenBank/DDBJ databases">
        <authorList>
            <person name="de Groot N.N."/>
        </authorList>
    </citation>
    <scope>NUCLEOTIDE SEQUENCE [LARGE SCALE GENOMIC DNA]</scope>
    <source>
        <strain evidence="6">E92,LMG 26720,CCM 7988</strain>
    </source>
</reference>
<comment type="similarity">
    <text evidence="1">Belongs to the peptidase S33 family.</text>
</comment>
<dbReference type="AlphaFoldDB" id="A0A1I5Y956"/>
<feature type="chain" id="PRO_5011756950" evidence="3">
    <location>
        <begin position="20"/>
        <end position="301"/>
    </location>
</feature>
<dbReference type="InterPro" id="IPR029058">
    <property type="entry name" value="AB_hydrolase_fold"/>
</dbReference>
<keyword evidence="2" id="KW-0378">Hydrolase</keyword>
<dbReference type="EMBL" id="FOXH01000017">
    <property type="protein sequence ID" value="SFQ40772.1"/>
    <property type="molecule type" value="Genomic_DNA"/>
</dbReference>
<dbReference type="Gene3D" id="3.40.50.1820">
    <property type="entry name" value="alpha/beta hydrolase"/>
    <property type="match status" value="1"/>
</dbReference>
<sequence length="301" mass="33633">MKKLMTAAFLLIVQLCAFAQQEGYVDNGDFKTFYRTYGKGDPLLIINGGPGMNSDGFVEIARKLSANNRTIIYDQRGTGRSVMKELNSSNMTVDLMVDDLERLRKSLRIDKWTILGHSFGGMLASYYATKFPEHISALILSSSGGIDLDLLAGGGGFIAEKLSRQEQDSLAYWSAKIEEGDTSYHARLRRGLALAPAYVYDKKNIPVIAERLTQSNSRITGLVWQNLQNIKFNCEKGLLSFNKPVLIIQGKQDIVSEKLAEKAHKVLKNSKVVLMDKCVHYGWLDNPEVYFSSVNKFLSSI</sequence>
<dbReference type="GO" id="GO:0016020">
    <property type="term" value="C:membrane"/>
    <property type="evidence" value="ECO:0007669"/>
    <property type="project" value="TreeGrafter"/>
</dbReference>
<evidence type="ECO:0000313" key="6">
    <source>
        <dbReference type="Proteomes" id="UP000199306"/>
    </source>
</evidence>
<dbReference type="InterPro" id="IPR050266">
    <property type="entry name" value="AB_hydrolase_sf"/>
</dbReference>
<gene>
    <name evidence="5" type="ORF">SAMN04515674_117110</name>
</gene>
<keyword evidence="6" id="KW-1185">Reference proteome</keyword>
<evidence type="ECO:0000256" key="3">
    <source>
        <dbReference type="SAM" id="SignalP"/>
    </source>
</evidence>
<feature type="domain" description="AB hydrolase-1" evidence="4">
    <location>
        <begin position="42"/>
        <end position="287"/>
    </location>
</feature>
<organism evidence="5 6">
    <name type="scientific">Pseudarcicella hirudinis</name>
    <dbReference type="NCBI Taxonomy" id="1079859"/>
    <lineage>
        <taxon>Bacteria</taxon>
        <taxon>Pseudomonadati</taxon>
        <taxon>Bacteroidota</taxon>
        <taxon>Cytophagia</taxon>
        <taxon>Cytophagales</taxon>
        <taxon>Flectobacillaceae</taxon>
        <taxon>Pseudarcicella</taxon>
    </lineage>
</organism>
<dbReference type="PRINTS" id="PR00793">
    <property type="entry name" value="PROAMNOPTASE"/>
</dbReference>
<keyword evidence="3" id="KW-0732">Signal</keyword>
<dbReference type="GO" id="GO:0006508">
    <property type="term" value="P:proteolysis"/>
    <property type="evidence" value="ECO:0007669"/>
    <property type="project" value="InterPro"/>
</dbReference>
<evidence type="ECO:0000259" key="4">
    <source>
        <dbReference type="Pfam" id="PF00561"/>
    </source>
</evidence>
<protein>
    <submittedName>
        <fullName evidence="5">Proline iminopeptidase</fullName>
    </submittedName>
</protein>
<dbReference type="InterPro" id="IPR000073">
    <property type="entry name" value="AB_hydrolase_1"/>
</dbReference>
<dbReference type="Proteomes" id="UP000199306">
    <property type="component" value="Unassembled WGS sequence"/>
</dbReference>
<evidence type="ECO:0000256" key="1">
    <source>
        <dbReference type="ARBA" id="ARBA00010088"/>
    </source>
</evidence>
<evidence type="ECO:0000313" key="5">
    <source>
        <dbReference type="EMBL" id="SFQ40772.1"/>
    </source>
</evidence>
<dbReference type="InterPro" id="IPR002410">
    <property type="entry name" value="Peptidase_S33"/>
</dbReference>
<dbReference type="PRINTS" id="PR00111">
    <property type="entry name" value="ABHYDROLASE"/>
</dbReference>